<dbReference type="Pfam" id="PF07179">
    <property type="entry name" value="SseB"/>
    <property type="match status" value="1"/>
</dbReference>
<dbReference type="InterPro" id="IPR009839">
    <property type="entry name" value="SseB_N"/>
</dbReference>
<accession>A0A1M7DAF0</accession>
<dbReference type="AlphaFoldDB" id="A0A1M7DAF0"/>
<dbReference type="Proteomes" id="UP000184444">
    <property type="component" value="Unassembled WGS sequence"/>
</dbReference>
<evidence type="ECO:0000313" key="4">
    <source>
        <dbReference type="Proteomes" id="UP000184444"/>
    </source>
</evidence>
<dbReference type="OrthoDB" id="7831317at2"/>
<organism evidence="3 4">
    <name type="scientific">Paracoccus solventivorans</name>
    <dbReference type="NCBI Taxonomy" id="53463"/>
    <lineage>
        <taxon>Bacteria</taxon>
        <taxon>Pseudomonadati</taxon>
        <taxon>Pseudomonadota</taxon>
        <taxon>Alphaproteobacteria</taxon>
        <taxon>Rhodobacterales</taxon>
        <taxon>Paracoccaceae</taxon>
        <taxon>Paracoccus</taxon>
    </lineage>
</organism>
<dbReference type="EMBL" id="FRCK01000001">
    <property type="protein sequence ID" value="SHL76169.1"/>
    <property type="molecule type" value="Genomic_DNA"/>
</dbReference>
<feature type="region of interest" description="Disordered" evidence="1">
    <location>
        <begin position="243"/>
        <end position="271"/>
    </location>
</feature>
<keyword evidence="4" id="KW-1185">Reference proteome</keyword>
<dbReference type="STRING" id="53463.SAMN05444389_101224"/>
<evidence type="ECO:0000256" key="1">
    <source>
        <dbReference type="SAM" id="MobiDB-lite"/>
    </source>
</evidence>
<dbReference type="RefSeq" id="WP_073060655.1">
    <property type="nucleotide sequence ID" value="NZ_FRCK01000001.1"/>
</dbReference>
<protein>
    <submittedName>
        <fullName evidence="3">SseB protein N-terminal domain-containing protein</fullName>
    </submittedName>
</protein>
<reference evidence="4" key="1">
    <citation type="submission" date="2016-11" db="EMBL/GenBank/DDBJ databases">
        <authorList>
            <person name="Varghese N."/>
            <person name="Submissions S."/>
        </authorList>
    </citation>
    <scope>NUCLEOTIDE SEQUENCE [LARGE SCALE GENOMIC DNA]</scope>
    <source>
        <strain evidence="4">DSM 6637</strain>
    </source>
</reference>
<sequence length="271" mass="27922">MTPPDPAPDSAPDSDRTELDRLCAAVPFHDADPVQRAAVLRRLADTELHVALTADPVGDRADLRMFELPGGEVALASDDAAALAGFLGGPVAHLSLPGRVLTRELAQAGRGLLVNPGRPSEMLLDAAALSWLIAALAEAPPAAEVIPRRLSAPSPQAVAVLAEPLATRLSDMAGMVAGAALVGVEWQDGRQGHLIAVMGAAPEAAGDDASRRAVAKALSELVAFLPPLEGGVDITFQPLPLPPGAVRIEATAPPAPPPAKRRDPDAPPRLR</sequence>
<gene>
    <name evidence="3" type="ORF">SAMN05444389_101224</name>
</gene>
<feature type="domain" description="SseB protein N-terminal" evidence="2">
    <location>
        <begin position="30"/>
        <end position="131"/>
    </location>
</feature>
<name>A0A1M7DAF0_9RHOB</name>
<evidence type="ECO:0000313" key="3">
    <source>
        <dbReference type="EMBL" id="SHL76169.1"/>
    </source>
</evidence>
<evidence type="ECO:0000259" key="2">
    <source>
        <dbReference type="Pfam" id="PF07179"/>
    </source>
</evidence>
<proteinExistence type="predicted"/>
<feature type="compositionally biased region" description="Basic and acidic residues" evidence="1">
    <location>
        <begin position="260"/>
        <end position="271"/>
    </location>
</feature>